<keyword evidence="3" id="KW-1185">Reference proteome</keyword>
<organism evidence="2 3">
    <name type="scientific">Solanum commersonii</name>
    <name type="common">Commerson's wild potato</name>
    <name type="synonym">Commerson's nightshade</name>
    <dbReference type="NCBI Taxonomy" id="4109"/>
    <lineage>
        <taxon>Eukaryota</taxon>
        <taxon>Viridiplantae</taxon>
        <taxon>Streptophyta</taxon>
        <taxon>Embryophyta</taxon>
        <taxon>Tracheophyta</taxon>
        <taxon>Spermatophyta</taxon>
        <taxon>Magnoliopsida</taxon>
        <taxon>eudicotyledons</taxon>
        <taxon>Gunneridae</taxon>
        <taxon>Pentapetalae</taxon>
        <taxon>asterids</taxon>
        <taxon>lamiids</taxon>
        <taxon>Solanales</taxon>
        <taxon>Solanaceae</taxon>
        <taxon>Solanoideae</taxon>
        <taxon>Solaneae</taxon>
        <taxon>Solanum</taxon>
    </lineage>
</organism>
<protein>
    <submittedName>
        <fullName evidence="2">Uncharacterized protein</fullName>
    </submittedName>
</protein>
<reference evidence="2 3" key="1">
    <citation type="submission" date="2020-09" db="EMBL/GenBank/DDBJ databases">
        <title>De no assembly of potato wild relative species, Solanum commersonii.</title>
        <authorList>
            <person name="Cho K."/>
        </authorList>
    </citation>
    <scope>NUCLEOTIDE SEQUENCE [LARGE SCALE GENOMIC DNA]</scope>
    <source>
        <strain evidence="2">LZ3.2</strain>
        <tissue evidence="2">Leaf</tissue>
    </source>
</reference>
<name>A0A9J5X062_SOLCO</name>
<evidence type="ECO:0000256" key="1">
    <source>
        <dbReference type="SAM" id="MobiDB-lite"/>
    </source>
</evidence>
<accession>A0A9J5X062</accession>
<sequence length="70" mass="8024">MKERCSRSRDPELLGVDGELYPITHFSHGGEGSQLSNWNIHWASEPPKCKSGKLPQRQDFEDRTLRENNG</sequence>
<evidence type="ECO:0000313" key="3">
    <source>
        <dbReference type="Proteomes" id="UP000824120"/>
    </source>
</evidence>
<proteinExistence type="predicted"/>
<comment type="caution">
    <text evidence="2">The sequence shown here is derived from an EMBL/GenBank/DDBJ whole genome shotgun (WGS) entry which is preliminary data.</text>
</comment>
<feature type="compositionally biased region" description="Basic and acidic residues" evidence="1">
    <location>
        <begin position="56"/>
        <end position="70"/>
    </location>
</feature>
<feature type="region of interest" description="Disordered" evidence="1">
    <location>
        <begin position="46"/>
        <end position="70"/>
    </location>
</feature>
<evidence type="ECO:0000313" key="2">
    <source>
        <dbReference type="EMBL" id="KAG5580544.1"/>
    </source>
</evidence>
<dbReference type="AlphaFoldDB" id="A0A9J5X062"/>
<dbReference type="OrthoDB" id="10345090at2759"/>
<dbReference type="Proteomes" id="UP000824120">
    <property type="component" value="Chromosome 10"/>
</dbReference>
<gene>
    <name evidence="2" type="ORF">H5410_051171</name>
</gene>
<dbReference type="EMBL" id="JACXVP010000010">
    <property type="protein sequence ID" value="KAG5580544.1"/>
    <property type="molecule type" value="Genomic_DNA"/>
</dbReference>